<dbReference type="Pfam" id="PF18962">
    <property type="entry name" value="Por_Secre_tail"/>
    <property type="match status" value="1"/>
</dbReference>
<dbReference type="PANTHER" id="PTHR46580">
    <property type="entry name" value="SENSOR KINASE-RELATED"/>
    <property type="match status" value="1"/>
</dbReference>
<evidence type="ECO:0000259" key="3">
    <source>
        <dbReference type="SMART" id="SM00429"/>
    </source>
</evidence>
<organism evidence="4 5">
    <name type="scientific">Hymenobacter negativus</name>
    <dbReference type="NCBI Taxonomy" id="2795026"/>
    <lineage>
        <taxon>Bacteria</taxon>
        <taxon>Pseudomonadati</taxon>
        <taxon>Bacteroidota</taxon>
        <taxon>Cytophagia</taxon>
        <taxon>Cytophagales</taxon>
        <taxon>Hymenobacteraceae</taxon>
        <taxon>Hymenobacter</taxon>
    </lineage>
</organism>
<dbReference type="SUPFAM" id="SSF81296">
    <property type="entry name" value="E set domains"/>
    <property type="match status" value="1"/>
</dbReference>
<evidence type="ECO:0000313" key="4">
    <source>
        <dbReference type="EMBL" id="MBO2008536.1"/>
    </source>
</evidence>
<gene>
    <name evidence="4" type="ORF">J4E00_05690</name>
</gene>
<evidence type="ECO:0000256" key="2">
    <source>
        <dbReference type="SAM" id="SignalP"/>
    </source>
</evidence>
<comment type="caution">
    <text evidence="4">The sequence shown here is derived from an EMBL/GenBank/DDBJ whole genome shotgun (WGS) entry which is preliminary data.</text>
</comment>
<name>A0ABS3QBG9_9BACT</name>
<dbReference type="CDD" id="cd00102">
    <property type="entry name" value="IPT"/>
    <property type="match status" value="1"/>
</dbReference>
<reference evidence="4 5" key="1">
    <citation type="submission" date="2021-03" db="EMBL/GenBank/DDBJ databases">
        <authorList>
            <person name="Kim M.K."/>
        </authorList>
    </citation>
    <scope>NUCLEOTIDE SEQUENCE [LARGE SCALE GENOMIC DNA]</scope>
    <source>
        <strain evidence="4 5">BT442</strain>
    </source>
</reference>
<dbReference type="NCBIfam" id="TIGR04183">
    <property type="entry name" value="Por_Secre_tail"/>
    <property type="match status" value="1"/>
</dbReference>
<evidence type="ECO:0000313" key="5">
    <source>
        <dbReference type="Proteomes" id="UP000664369"/>
    </source>
</evidence>
<dbReference type="Proteomes" id="UP000664369">
    <property type="component" value="Unassembled WGS sequence"/>
</dbReference>
<dbReference type="Gene3D" id="2.130.10.130">
    <property type="entry name" value="Integrin alpha, N-terminal"/>
    <property type="match status" value="2"/>
</dbReference>
<dbReference type="Pfam" id="PF13517">
    <property type="entry name" value="FG-GAP_3"/>
    <property type="match status" value="3"/>
</dbReference>
<dbReference type="Gene3D" id="2.60.40.10">
    <property type="entry name" value="Immunoglobulins"/>
    <property type="match status" value="2"/>
</dbReference>
<keyword evidence="1 2" id="KW-0732">Signal</keyword>
<keyword evidence="5" id="KW-1185">Reference proteome</keyword>
<dbReference type="InterPro" id="IPR002909">
    <property type="entry name" value="IPT_dom"/>
</dbReference>
<accession>A0ABS3QBG9</accession>
<feature type="domain" description="IPT/TIG" evidence="3">
    <location>
        <begin position="397"/>
        <end position="475"/>
    </location>
</feature>
<dbReference type="InterPro" id="IPR028994">
    <property type="entry name" value="Integrin_alpha_N"/>
</dbReference>
<dbReference type="InterPro" id="IPR044048">
    <property type="entry name" value="Big_12"/>
</dbReference>
<dbReference type="InterPro" id="IPR026444">
    <property type="entry name" value="Secre_tail"/>
</dbReference>
<dbReference type="PANTHER" id="PTHR46580:SF2">
    <property type="entry name" value="MAM DOMAIN-CONTAINING PROTEIN"/>
    <property type="match status" value="1"/>
</dbReference>
<evidence type="ECO:0000256" key="1">
    <source>
        <dbReference type="ARBA" id="ARBA00022729"/>
    </source>
</evidence>
<dbReference type="SMART" id="SM00429">
    <property type="entry name" value="IPT"/>
    <property type="match status" value="1"/>
</dbReference>
<dbReference type="InterPro" id="IPR015919">
    <property type="entry name" value="Cadherin-like_sf"/>
</dbReference>
<dbReference type="InterPro" id="IPR013517">
    <property type="entry name" value="FG-GAP"/>
</dbReference>
<feature type="chain" id="PRO_5046385508" evidence="2">
    <location>
        <begin position="31"/>
        <end position="1412"/>
    </location>
</feature>
<proteinExistence type="predicted"/>
<dbReference type="Pfam" id="PF19078">
    <property type="entry name" value="Big_12"/>
    <property type="match status" value="1"/>
</dbReference>
<dbReference type="EMBL" id="JAGETZ010000002">
    <property type="protein sequence ID" value="MBO2008536.1"/>
    <property type="molecule type" value="Genomic_DNA"/>
</dbReference>
<dbReference type="InterPro" id="IPR013783">
    <property type="entry name" value="Ig-like_fold"/>
</dbReference>
<sequence>MMHLFSFLRRSACSLAAMGLGLVTAGAAQAQTFTPSATYSTGIVPQGIASADVNGDGRLDLIMTNSNSNTVGVLLGSATTPGTFPATATFYGSGGTFPVQVGMGDVNGDGRPDIVVDNANSNNVSVLLNSATTPGTFATAVAYPSSSSGPRGLGLADVNGDGRLDVVVGGSGTIGVLLNSASTPGTFATGITYPTGVDADAIAVGDVNGDGRPDVAVTGYFTANTIIVLLNSASTPGTFPTATSYGSGGGTPRGVTFGDVNADGRPDLVVGNESSGNNVGVLLNSATAPGTFGTAVAYPSGANGPNGVRVRDMNGDGRSDIVAANYDVSNGSTVSVLLGSATTPGTFATGTTYSSGGQGPVNLEVSDLNNDGRPDIATTNVLSSTIGVLLNTSLFTAPTLSSINPTSGPVGTSVTLTGTNLTGATAVRFNGTAATTFAVVNATTVTATVPAGATTGNVTVTTPIGTSNGVAFTVTAPTTVVSIVRADPNPTNAASVQFTLTFAAPVTGLSLSNFSVTFIGSGFTSFGSITGFSGSGTTYTVTVNTGSGSGDIRLNLANSTGLTPSVSNVPYVTGEQYTIDKTAPTVAISSTAATGSTTSTTPFAFTVTFSESVTGFVQGDLTVSNGTVSGFSGAGTTYTFNVTPTTAGTATTVNVPQNVAQDQAGNGNTAAAAAYSLTFQAPTITVTPATLPNGTQGTAYSQTLTAAGGTAPYAFAFTAGTLPSGLTLASNGTLAGTPTANGSFNFTVTATDASAAPGPFSGSIAYTLTIAAPAVTAVIWTGSIDSNWYTTGNWTPTQVPTATTDATIPTAPSGDRFPAITNSAANARNLTLNSGASLTQTGGTLALAAGLTNNGTFQPTGGTVSLGGTTLSNIQGSGNTRFWNLTVGANGAQSATSASTSVQRLLTLNGNFTTNGNPFKLESNASGTAMVVNNGNNVVNGTVTVQRYIATDLNPNQGYRHISAPIGNATVGSLATSGFTPVVNPAYNGSATPYTVTPFPTVYGYDQARLATTNNNLIVFDKGWFSPAATDALAGGQGYTALISGGQTWNFTGALNNGNVTQALARNAGPTAADAGWALIGNPYPSPLDWFATSQDAGALVNVGTTMYVYQSNDPSNPYAGAYGFFNNGIGTISNILPLGQGFFVRVADGQTAGSVTFKNSHRPTSYAPTTYRRTTETRPLVELNLQSAGSALTDAAFVYFEQGATDSFDRTFDSEKLPNPSGLNLSTSLTATQRLAIDGRAPLGTAQRVVPLAVGVPATGSYTLSAAQLLNLSTTPVYLRDLLTGAVIDLHTQSSYAFTVANASALLTSRFELVFSPQGPLATATAALAAQVGLYPNPATAAAFVELPAFLGRAAVAAELVDALGRTVRSQSLSAQGAAAHRLDLANLSTGVYTLHLRTSTGVIVKKLVVE</sequence>
<dbReference type="SUPFAM" id="SSF69318">
    <property type="entry name" value="Integrin alpha N-terminal domain"/>
    <property type="match status" value="1"/>
</dbReference>
<dbReference type="SUPFAM" id="SSF49313">
    <property type="entry name" value="Cadherin-like"/>
    <property type="match status" value="1"/>
</dbReference>
<protein>
    <submittedName>
        <fullName evidence="4">VCBS repeat-containing protein</fullName>
    </submittedName>
</protein>
<dbReference type="RefSeq" id="WP_208174131.1">
    <property type="nucleotide sequence ID" value="NZ_JAGETZ010000002.1"/>
</dbReference>
<dbReference type="InterPro" id="IPR014756">
    <property type="entry name" value="Ig_E-set"/>
</dbReference>
<dbReference type="Pfam" id="PF05345">
    <property type="entry name" value="He_PIG"/>
    <property type="match status" value="1"/>
</dbReference>
<feature type="signal peptide" evidence="2">
    <location>
        <begin position="1"/>
        <end position="30"/>
    </location>
</feature>